<evidence type="ECO:0000256" key="3">
    <source>
        <dbReference type="ARBA" id="ARBA00022598"/>
    </source>
</evidence>
<evidence type="ECO:0000313" key="12">
    <source>
        <dbReference type="Proteomes" id="UP000748332"/>
    </source>
</evidence>
<dbReference type="PANTHER" id="PTHR42753">
    <property type="entry name" value="MITOCHONDRIAL RIBOSOME PROTEIN L39/PROLYL-TRNA LIGASE FAMILY MEMBER"/>
    <property type="match status" value="1"/>
</dbReference>
<dbReference type="GO" id="GO:0004827">
    <property type="term" value="F:proline-tRNA ligase activity"/>
    <property type="evidence" value="ECO:0007669"/>
    <property type="project" value="UniProtKB-UniRule"/>
</dbReference>
<keyword evidence="5" id="KW-0067">ATP-binding</keyword>
<name>A0A955HY79_9BACT</name>
<dbReference type="InterPro" id="IPR045864">
    <property type="entry name" value="aa-tRNA-synth_II/BPL/LPL"/>
</dbReference>
<dbReference type="AlphaFoldDB" id="A0A955HY79"/>
<organism evidence="11 12">
    <name type="scientific">Candidatus Dojkabacteria bacterium</name>
    <dbReference type="NCBI Taxonomy" id="2099670"/>
    <lineage>
        <taxon>Bacteria</taxon>
        <taxon>Candidatus Dojkabacteria</taxon>
    </lineage>
</organism>
<dbReference type="NCBIfam" id="TIGR00409">
    <property type="entry name" value="proS_fam_II"/>
    <property type="match status" value="1"/>
</dbReference>
<evidence type="ECO:0000256" key="4">
    <source>
        <dbReference type="ARBA" id="ARBA00022741"/>
    </source>
</evidence>
<sequence length="338" mass="38674">MKYSQLFGKTVREAKKDMKMASHKYLYQGGFVRELSAGRYEFLPLGFRVWRKVVDIIDQEMERIGSQRFSIPILQPIEFWQKSNRDKAWGSLLMKLKDQRGSEFALSATGEGVVSEMVAETSPSYKDLPVVIHQFIIKLRDEIRTRGGLLRTREFVMKDAYSFHATEEDMLKTYNDFAKAYENCCNRLDLKYYSCIADSGALGGDYCHEYQIPCDAGEDKIVRCKKCDYAANVEKAEFIRKKVNSDEEIKDYEEVKLPLEVATMKQLVKHYNMPAERFIKNVVYKTSAGKLIIATITGDLDVNAVKLAKAVGEDELELATEEDLESIGSQHGFVHSWG</sequence>
<dbReference type="Proteomes" id="UP000748332">
    <property type="component" value="Unassembled WGS sequence"/>
</dbReference>
<dbReference type="GO" id="GO:0005524">
    <property type="term" value="F:ATP binding"/>
    <property type="evidence" value="ECO:0007669"/>
    <property type="project" value="UniProtKB-KW"/>
</dbReference>
<evidence type="ECO:0000256" key="1">
    <source>
        <dbReference type="ARBA" id="ARBA00012831"/>
    </source>
</evidence>
<dbReference type="Gene3D" id="3.30.930.10">
    <property type="entry name" value="Bira Bifunctional Protein, Domain 2"/>
    <property type="match status" value="1"/>
</dbReference>
<dbReference type="GO" id="GO:0005737">
    <property type="term" value="C:cytoplasm"/>
    <property type="evidence" value="ECO:0007669"/>
    <property type="project" value="UniProtKB-UniRule"/>
</dbReference>
<dbReference type="EC" id="6.1.1.15" evidence="1 9"/>
<proteinExistence type="predicted"/>
<dbReference type="InterPro" id="IPR036754">
    <property type="entry name" value="YbaK/aa-tRNA-synt-asso_dom_sf"/>
</dbReference>
<comment type="catalytic activity">
    <reaction evidence="8">
        <text>tRNA(Pro) + L-proline + ATP = L-prolyl-tRNA(Pro) + AMP + diphosphate</text>
        <dbReference type="Rhea" id="RHEA:14305"/>
        <dbReference type="Rhea" id="RHEA-COMP:9700"/>
        <dbReference type="Rhea" id="RHEA-COMP:9702"/>
        <dbReference type="ChEBI" id="CHEBI:30616"/>
        <dbReference type="ChEBI" id="CHEBI:33019"/>
        <dbReference type="ChEBI" id="CHEBI:60039"/>
        <dbReference type="ChEBI" id="CHEBI:78442"/>
        <dbReference type="ChEBI" id="CHEBI:78532"/>
        <dbReference type="ChEBI" id="CHEBI:456215"/>
        <dbReference type="EC" id="6.1.1.15"/>
    </reaction>
</comment>
<feature type="non-terminal residue" evidence="11">
    <location>
        <position position="338"/>
    </location>
</feature>
<dbReference type="InterPro" id="IPR007214">
    <property type="entry name" value="YbaK/aa-tRNA-synth-assoc-dom"/>
</dbReference>
<evidence type="ECO:0000313" key="11">
    <source>
        <dbReference type="EMBL" id="MCA9375225.1"/>
    </source>
</evidence>
<keyword evidence="7" id="KW-0030">Aminoacyl-tRNA synthetase</keyword>
<evidence type="ECO:0000256" key="8">
    <source>
        <dbReference type="ARBA" id="ARBA00047671"/>
    </source>
</evidence>
<protein>
    <recommendedName>
        <fullName evidence="2 9">Proline--tRNA ligase</fullName>
        <ecNumber evidence="1 9">6.1.1.15</ecNumber>
    </recommendedName>
</protein>
<dbReference type="InterPro" id="IPR004500">
    <property type="entry name" value="Pro-tRNA-synth_IIa_bac-type"/>
</dbReference>
<reference evidence="11" key="2">
    <citation type="journal article" date="2021" name="Microbiome">
        <title>Successional dynamics and alternative stable states in a saline activated sludge microbial community over 9 years.</title>
        <authorList>
            <person name="Wang Y."/>
            <person name="Ye J."/>
            <person name="Ju F."/>
            <person name="Liu L."/>
            <person name="Boyd J.A."/>
            <person name="Deng Y."/>
            <person name="Parks D.H."/>
            <person name="Jiang X."/>
            <person name="Yin X."/>
            <person name="Woodcroft B.J."/>
            <person name="Tyson G.W."/>
            <person name="Hugenholtz P."/>
            <person name="Polz M.F."/>
            <person name="Zhang T."/>
        </authorList>
    </citation>
    <scope>NUCLEOTIDE SEQUENCE</scope>
    <source>
        <strain evidence="11">HKST-UBA16</strain>
    </source>
</reference>
<keyword evidence="6" id="KW-0648">Protein biosynthesis</keyword>
<dbReference type="PRINTS" id="PR01046">
    <property type="entry name" value="TRNASYNTHPRO"/>
</dbReference>
<dbReference type="EMBL" id="JAGQLM010000120">
    <property type="protein sequence ID" value="MCA9375225.1"/>
    <property type="molecule type" value="Genomic_DNA"/>
</dbReference>
<reference evidence="11" key="1">
    <citation type="submission" date="2020-04" db="EMBL/GenBank/DDBJ databases">
        <authorList>
            <person name="Zhang T."/>
        </authorList>
    </citation>
    <scope>NUCLEOTIDE SEQUENCE</scope>
    <source>
        <strain evidence="11">HKST-UBA16</strain>
    </source>
</reference>
<evidence type="ECO:0000256" key="9">
    <source>
        <dbReference type="NCBIfam" id="TIGR00409"/>
    </source>
</evidence>
<evidence type="ECO:0000256" key="2">
    <source>
        <dbReference type="ARBA" id="ARBA00019110"/>
    </source>
</evidence>
<comment type="caution">
    <text evidence="11">The sequence shown here is derived from an EMBL/GenBank/DDBJ whole genome shotgun (WGS) entry which is preliminary data.</text>
</comment>
<evidence type="ECO:0000256" key="6">
    <source>
        <dbReference type="ARBA" id="ARBA00022917"/>
    </source>
</evidence>
<dbReference type="SUPFAM" id="SSF55826">
    <property type="entry name" value="YbaK/ProRS associated domain"/>
    <property type="match status" value="1"/>
</dbReference>
<dbReference type="GO" id="GO:0006433">
    <property type="term" value="P:prolyl-tRNA aminoacylation"/>
    <property type="evidence" value="ECO:0007669"/>
    <property type="project" value="UniProtKB-UniRule"/>
</dbReference>
<dbReference type="InterPro" id="IPR006195">
    <property type="entry name" value="aa-tRNA-synth_II"/>
</dbReference>
<dbReference type="InterPro" id="IPR002316">
    <property type="entry name" value="Pro-tRNA-ligase_IIa"/>
</dbReference>
<dbReference type="GO" id="GO:0002161">
    <property type="term" value="F:aminoacyl-tRNA deacylase activity"/>
    <property type="evidence" value="ECO:0007669"/>
    <property type="project" value="InterPro"/>
</dbReference>
<evidence type="ECO:0000256" key="5">
    <source>
        <dbReference type="ARBA" id="ARBA00022840"/>
    </source>
</evidence>
<gene>
    <name evidence="11" type="primary">proS</name>
    <name evidence="11" type="ORF">KC622_02755</name>
</gene>
<dbReference type="InterPro" id="IPR050062">
    <property type="entry name" value="Pro-tRNA_synthetase"/>
</dbReference>
<accession>A0A955HY79</accession>
<evidence type="ECO:0000256" key="7">
    <source>
        <dbReference type="ARBA" id="ARBA00023146"/>
    </source>
</evidence>
<evidence type="ECO:0000259" key="10">
    <source>
        <dbReference type="PROSITE" id="PS50862"/>
    </source>
</evidence>
<feature type="domain" description="Aminoacyl-transfer RNA synthetases class-II family profile" evidence="10">
    <location>
        <begin position="38"/>
        <end position="168"/>
    </location>
</feature>
<keyword evidence="3 11" id="KW-0436">Ligase</keyword>
<dbReference type="Pfam" id="PF04073">
    <property type="entry name" value="tRNA_edit"/>
    <property type="match status" value="1"/>
</dbReference>
<dbReference type="InterPro" id="IPR002314">
    <property type="entry name" value="aa-tRNA-synt_IIb"/>
</dbReference>
<dbReference type="PANTHER" id="PTHR42753:SF2">
    <property type="entry name" value="PROLINE--TRNA LIGASE"/>
    <property type="match status" value="1"/>
</dbReference>
<keyword evidence="4" id="KW-0547">Nucleotide-binding</keyword>
<dbReference type="PROSITE" id="PS50862">
    <property type="entry name" value="AA_TRNA_LIGASE_II"/>
    <property type="match status" value="1"/>
</dbReference>
<dbReference type="SUPFAM" id="SSF55681">
    <property type="entry name" value="Class II aaRS and biotin synthetases"/>
    <property type="match status" value="1"/>
</dbReference>
<dbReference type="Pfam" id="PF00587">
    <property type="entry name" value="tRNA-synt_2b"/>
    <property type="match status" value="1"/>
</dbReference>